<dbReference type="RefSeq" id="WP_386163021.1">
    <property type="nucleotide sequence ID" value="NZ_JBHMBS010000038.1"/>
</dbReference>
<evidence type="ECO:0000313" key="5">
    <source>
        <dbReference type="EMBL" id="MFB9681759.1"/>
    </source>
</evidence>
<dbReference type="SMART" id="SM00344">
    <property type="entry name" value="HTH_ASNC"/>
    <property type="match status" value="2"/>
</dbReference>
<dbReference type="EMBL" id="JBHMBS010000038">
    <property type="protein sequence ID" value="MFB9681759.1"/>
    <property type="molecule type" value="Genomic_DNA"/>
</dbReference>
<dbReference type="PRINTS" id="PR00033">
    <property type="entry name" value="HTHASNC"/>
</dbReference>
<evidence type="ECO:0000259" key="4">
    <source>
        <dbReference type="PROSITE" id="PS50956"/>
    </source>
</evidence>
<dbReference type="SUPFAM" id="SSF54909">
    <property type="entry name" value="Dimeric alpha+beta barrel"/>
    <property type="match status" value="1"/>
</dbReference>
<reference evidence="5 6" key="1">
    <citation type="submission" date="2024-09" db="EMBL/GenBank/DDBJ databases">
        <authorList>
            <person name="Sun Q."/>
            <person name="Mori K."/>
        </authorList>
    </citation>
    <scope>NUCLEOTIDE SEQUENCE [LARGE SCALE GENOMIC DNA]</scope>
    <source>
        <strain evidence="5 6">JCM 3028</strain>
    </source>
</reference>
<dbReference type="Proteomes" id="UP001589610">
    <property type="component" value="Unassembled WGS sequence"/>
</dbReference>
<keyword evidence="2" id="KW-0238">DNA-binding</keyword>
<dbReference type="InterPro" id="IPR036388">
    <property type="entry name" value="WH-like_DNA-bd_sf"/>
</dbReference>
<gene>
    <name evidence="5" type="ORF">ACFFRH_40325</name>
</gene>
<feature type="domain" description="HTH asnC-type" evidence="4">
    <location>
        <begin position="2"/>
        <end position="62"/>
    </location>
</feature>
<evidence type="ECO:0000256" key="2">
    <source>
        <dbReference type="ARBA" id="ARBA00023125"/>
    </source>
</evidence>
<keyword evidence="6" id="KW-1185">Reference proteome</keyword>
<accession>A0ABV5TRW4</accession>
<name>A0ABV5TRW4_9ACTN</name>
<dbReference type="Gene3D" id="3.30.70.920">
    <property type="match status" value="1"/>
</dbReference>
<keyword evidence="1" id="KW-0805">Transcription regulation</keyword>
<comment type="caution">
    <text evidence="5">The sequence shown here is derived from an EMBL/GenBank/DDBJ whole genome shotgun (WGS) entry which is preliminary data.</text>
</comment>
<keyword evidence="3" id="KW-0804">Transcription</keyword>
<dbReference type="PANTHER" id="PTHR30154">
    <property type="entry name" value="LEUCINE-RESPONSIVE REGULATORY PROTEIN"/>
    <property type="match status" value="1"/>
</dbReference>
<dbReference type="Pfam" id="PF13404">
    <property type="entry name" value="HTH_AsnC-type"/>
    <property type="match status" value="2"/>
</dbReference>
<dbReference type="InterPro" id="IPR019888">
    <property type="entry name" value="Tscrpt_reg_AsnC-like"/>
</dbReference>
<dbReference type="InterPro" id="IPR011008">
    <property type="entry name" value="Dimeric_a/b-barrel"/>
</dbReference>
<sequence>MLDEMDYALVHALQIDGRASFRTIADVLDVSEHTVARRYRKLRAQGVLRVVGWLDGRRFGRTSWSVRLVCTPDAAGQVAEALARRDDTVWVRLLSGGTEIACGVQAGGDLDGDALLLKKLPRTPRIVAMSAHATLHMFAGWRSRVAVLTDEQAERIRPASPYEKPPEERGVSLSAQDHAMLRVLTQDGRAGYGELAAASGWSHTTVRRRLDELRSSDTLRFDVESPPQALGYHAEAWLWMKVEPSALASVGEAMAAHPEADVVAATTGPTNLMAGVTCRDTRDLYRYLTERVAPLQGVRELETAPVIRTVKRVGTLLS</sequence>
<dbReference type="InterPro" id="IPR036390">
    <property type="entry name" value="WH_DNA-bd_sf"/>
</dbReference>
<organism evidence="5 6">
    <name type="scientific">Streptosporangium vulgare</name>
    <dbReference type="NCBI Taxonomy" id="46190"/>
    <lineage>
        <taxon>Bacteria</taxon>
        <taxon>Bacillati</taxon>
        <taxon>Actinomycetota</taxon>
        <taxon>Actinomycetes</taxon>
        <taxon>Streptosporangiales</taxon>
        <taxon>Streptosporangiaceae</taxon>
        <taxon>Streptosporangium</taxon>
    </lineage>
</organism>
<protein>
    <submittedName>
        <fullName evidence="5">Lrp/AsnC family transcriptional regulator</fullName>
    </submittedName>
</protein>
<evidence type="ECO:0000313" key="6">
    <source>
        <dbReference type="Proteomes" id="UP001589610"/>
    </source>
</evidence>
<evidence type="ECO:0000256" key="1">
    <source>
        <dbReference type="ARBA" id="ARBA00023015"/>
    </source>
</evidence>
<dbReference type="InterPro" id="IPR019887">
    <property type="entry name" value="Tscrpt_reg_AsnC/Lrp_C"/>
</dbReference>
<proteinExistence type="predicted"/>
<dbReference type="SUPFAM" id="SSF46785">
    <property type="entry name" value="Winged helix' DNA-binding domain"/>
    <property type="match status" value="2"/>
</dbReference>
<dbReference type="Pfam" id="PF01037">
    <property type="entry name" value="AsnC_trans_reg"/>
    <property type="match status" value="1"/>
</dbReference>
<dbReference type="PANTHER" id="PTHR30154:SF34">
    <property type="entry name" value="TRANSCRIPTIONAL REGULATOR AZLB"/>
    <property type="match status" value="1"/>
</dbReference>
<dbReference type="PROSITE" id="PS50956">
    <property type="entry name" value="HTH_ASNC_2"/>
    <property type="match status" value="1"/>
</dbReference>
<dbReference type="InterPro" id="IPR000485">
    <property type="entry name" value="AsnC-type_HTH_dom"/>
</dbReference>
<dbReference type="Gene3D" id="1.10.10.10">
    <property type="entry name" value="Winged helix-like DNA-binding domain superfamily/Winged helix DNA-binding domain"/>
    <property type="match status" value="2"/>
</dbReference>
<evidence type="ECO:0000256" key="3">
    <source>
        <dbReference type="ARBA" id="ARBA00023163"/>
    </source>
</evidence>